<reference evidence="13 14" key="1">
    <citation type="journal article" date="2016" name="Nat. Commun.">
        <title>Thousands of microbial genomes shed light on interconnected biogeochemical processes in an aquifer system.</title>
        <authorList>
            <person name="Anantharaman K."/>
            <person name="Brown C.T."/>
            <person name="Hug L.A."/>
            <person name="Sharon I."/>
            <person name="Castelle C.J."/>
            <person name="Probst A.J."/>
            <person name="Thomas B.C."/>
            <person name="Singh A."/>
            <person name="Wilkins M.J."/>
            <person name="Karaoz U."/>
            <person name="Brodie E.L."/>
            <person name="Williams K.H."/>
            <person name="Hubbard S.S."/>
            <person name="Banfield J.F."/>
        </authorList>
    </citation>
    <scope>NUCLEOTIDE SEQUENCE [LARGE SCALE GENOMIC DNA]</scope>
</reference>
<evidence type="ECO:0000259" key="12">
    <source>
        <dbReference type="Pfam" id="PF02768"/>
    </source>
</evidence>
<dbReference type="AlphaFoldDB" id="A0A1G2B2F9"/>
<dbReference type="InterPro" id="IPR022637">
    <property type="entry name" value="DNA_polIII_beta_cen"/>
</dbReference>
<dbReference type="EMBL" id="MHKE01000020">
    <property type="protein sequence ID" value="OGY82427.1"/>
    <property type="molecule type" value="Genomic_DNA"/>
</dbReference>
<sequence>MKVSCTKENLIHGLQVVSHIASKNITLPVLNNVLLKAHDGALEVSATNLELAVITKIRGKVEEEGAFTVQAKLLTDFVSLLPDERVDFELQEQSIRVHAKNSQTIIKGTEASEFPLIPTVEKKYEYICLAADIRAGISQVAFAVSADESRPDINGALFSVHNKELTLVGTDSYRLAERKVPLQAAGGDHDVIVPSKTLYEVLRIMGDEQGDVVITVGENQMVFTFGSTTLISRTIEGRFPDYTQIIPKSHKTHVRASAAECAQAIRTASLFCKSGVNDVTLQFIPDKKELAISALNNQLGENTTVVHAKITGQNNDAVFNYRYLLDGLSAMNTEEVELTIEDRDSPGVIRPADGVSYIYVVMPIKQ</sequence>
<dbReference type="SMART" id="SM00480">
    <property type="entry name" value="POL3Bc"/>
    <property type="match status" value="1"/>
</dbReference>
<dbReference type="Gene3D" id="3.70.10.10">
    <property type="match status" value="1"/>
</dbReference>
<dbReference type="CDD" id="cd00140">
    <property type="entry name" value="beta_clamp"/>
    <property type="match status" value="1"/>
</dbReference>
<evidence type="ECO:0000259" key="11">
    <source>
        <dbReference type="Pfam" id="PF02767"/>
    </source>
</evidence>
<gene>
    <name evidence="13" type="ORF">A2898_05330</name>
</gene>
<evidence type="ECO:0000256" key="3">
    <source>
        <dbReference type="ARBA" id="ARBA00022490"/>
    </source>
</evidence>
<feature type="domain" description="DNA polymerase III beta sliding clamp N-terminal" evidence="10">
    <location>
        <begin position="1"/>
        <end position="118"/>
    </location>
</feature>
<dbReference type="Pfam" id="PF00712">
    <property type="entry name" value="DNA_pol3_beta"/>
    <property type="match status" value="1"/>
</dbReference>
<evidence type="ECO:0000256" key="7">
    <source>
        <dbReference type="ARBA" id="ARBA00022932"/>
    </source>
</evidence>
<organism evidence="13 14">
    <name type="scientific">Candidatus Kerfeldbacteria bacterium RIFCSPLOWO2_01_FULL_48_11</name>
    <dbReference type="NCBI Taxonomy" id="1798543"/>
    <lineage>
        <taxon>Bacteria</taxon>
        <taxon>Candidatus Kerfeldiibacteriota</taxon>
    </lineage>
</organism>
<comment type="subcellular location">
    <subcellularLocation>
        <location evidence="1 9">Cytoplasm</location>
    </subcellularLocation>
</comment>
<keyword evidence="8" id="KW-0238">DNA-binding</keyword>
<dbReference type="PIRSF" id="PIRSF000804">
    <property type="entry name" value="DNA_pol_III_b"/>
    <property type="match status" value="1"/>
</dbReference>
<dbReference type="InterPro" id="IPR046938">
    <property type="entry name" value="DNA_clamp_sf"/>
</dbReference>
<evidence type="ECO:0000256" key="4">
    <source>
        <dbReference type="ARBA" id="ARBA00022679"/>
    </source>
</evidence>
<keyword evidence="5 9" id="KW-0548">Nucleotidyltransferase</keyword>
<keyword evidence="3 9" id="KW-0963">Cytoplasm</keyword>
<dbReference type="InterPro" id="IPR001001">
    <property type="entry name" value="DNA_polIII_beta"/>
</dbReference>
<evidence type="ECO:0000256" key="6">
    <source>
        <dbReference type="ARBA" id="ARBA00022705"/>
    </source>
</evidence>
<evidence type="ECO:0000313" key="14">
    <source>
        <dbReference type="Proteomes" id="UP000179164"/>
    </source>
</evidence>
<dbReference type="GO" id="GO:0009360">
    <property type="term" value="C:DNA polymerase III complex"/>
    <property type="evidence" value="ECO:0007669"/>
    <property type="project" value="InterPro"/>
</dbReference>
<dbReference type="GO" id="GO:0003887">
    <property type="term" value="F:DNA-directed DNA polymerase activity"/>
    <property type="evidence" value="ECO:0007669"/>
    <property type="project" value="UniProtKB-UniRule"/>
</dbReference>
<comment type="similarity">
    <text evidence="2 9">Belongs to the beta sliding clamp family.</text>
</comment>
<feature type="domain" description="DNA polymerase III beta sliding clamp C-terminal" evidence="12">
    <location>
        <begin position="244"/>
        <end position="364"/>
    </location>
</feature>
<dbReference type="NCBIfam" id="TIGR00663">
    <property type="entry name" value="dnan"/>
    <property type="match status" value="1"/>
</dbReference>
<keyword evidence="4 9" id="KW-0808">Transferase</keyword>
<comment type="caution">
    <text evidence="13">The sequence shown here is derived from an EMBL/GenBank/DDBJ whole genome shotgun (WGS) entry which is preliminary data.</text>
</comment>
<dbReference type="SUPFAM" id="SSF55979">
    <property type="entry name" value="DNA clamp"/>
    <property type="match status" value="3"/>
</dbReference>
<dbReference type="GO" id="GO:0005737">
    <property type="term" value="C:cytoplasm"/>
    <property type="evidence" value="ECO:0007669"/>
    <property type="project" value="UniProtKB-SubCell"/>
</dbReference>
<evidence type="ECO:0000259" key="10">
    <source>
        <dbReference type="Pfam" id="PF00712"/>
    </source>
</evidence>
<comment type="subunit">
    <text evidence="9">Forms a ring-shaped head-to-tail homodimer around DNA.</text>
</comment>
<dbReference type="Pfam" id="PF02768">
    <property type="entry name" value="DNA_pol3_beta_3"/>
    <property type="match status" value="1"/>
</dbReference>
<dbReference type="PANTHER" id="PTHR30478:SF0">
    <property type="entry name" value="BETA SLIDING CLAMP"/>
    <property type="match status" value="1"/>
</dbReference>
<keyword evidence="7 9" id="KW-0239">DNA-directed DNA polymerase</keyword>
<dbReference type="InterPro" id="IPR022635">
    <property type="entry name" value="DNA_polIII_beta_C"/>
</dbReference>
<dbReference type="STRING" id="1798543.A2898_05330"/>
<dbReference type="Gene3D" id="3.10.150.10">
    <property type="entry name" value="DNA Polymerase III, subunit A, domain 2"/>
    <property type="match status" value="1"/>
</dbReference>
<dbReference type="GO" id="GO:0006271">
    <property type="term" value="P:DNA strand elongation involved in DNA replication"/>
    <property type="evidence" value="ECO:0007669"/>
    <property type="project" value="TreeGrafter"/>
</dbReference>
<dbReference type="GO" id="GO:0008408">
    <property type="term" value="F:3'-5' exonuclease activity"/>
    <property type="evidence" value="ECO:0007669"/>
    <property type="project" value="InterPro"/>
</dbReference>
<dbReference type="GO" id="GO:0003677">
    <property type="term" value="F:DNA binding"/>
    <property type="evidence" value="ECO:0007669"/>
    <property type="project" value="UniProtKB-UniRule"/>
</dbReference>
<comment type="function">
    <text evidence="9">Confers DNA tethering and processivity to DNA polymerases and other proteins. Acts as a clamp, forming a ring around DNA (a reaction catalyzed by the clamp-loading complex) which diffuses in an ATP-independent manner freely and bidirectionally along dsDNA. Initially characterized for its ability to contact the catalytic subunit of DNA polymerase III (Pol III), a complex, multichain enzyme responsible for most of the replicative synthesis in bacteria; Pol III exhibits 3'-5' exonuclease proofreading activity. The beta chain is required for initiation of replication as well as for processivity of DNA replication.</text>
</comment>
<evidence type="ECO:0000256" key="5">
    <source>
        <dbReference type="ARBA" id="ARBA00022695"/>
    </source>
</evidence>
<keyword evidence="6 9" id="KW-0235">DNA replication</keyword>
<evidence type="ECO:0000313" key="13">
    <source>
        <dbReference type="EMBL" id="OGY82427.1"/>
    </source>
</evidence>
<dbReference type="PANTHER" id="PTHR30478">
    <property type="entry name" value="DNA POLYMERASE III SUBUNIT BETA"/>
    <property type="match status" value="1"/>
</dbReference>
<evidence type="ECO:0000256" key="2">
    <source>
        <dbReference type="ARBA" id="ARBA00010752"/>
    </source>
</evidence>
<dbReference type="InterPro" id="IPR022634">
    <property type="entry name" value="DNA_polIII_beta_N"/>
</dbReference>
<evidence type="ECO:0000256" key="1">
    <source>
        <dbReference type="ARBA" id="ARBA00004496"/>
    </source>
</evidence>
<evidence type="ECO:0000256" key="9">
    <source>
        <dbReference type="PIRNR" id="PIRNR000804"/>
    </source>
</evidence>
<feature type="domain" description="DNA polymerase III beta sliding clamp central" evidence="11">
    <location>
        <begin position="134"/>
        <end position="241"/>
    </location>
</feature>
<accession>A0A1G2B2F9</accession>
<name>A0A1G2B2F9_9BACT</name>
<dbReference type="Pfam" id="PF02767">
    <property type="entry name" value="DNA_pol3_beta_2"/>
    <property type="match status" value="1"/>
</dbReference>
<protein>
    <recommendedName>
        <fullName evidence="9">Beta sliding clamp</fullName>
    </recommendedName>
</protein>
<evidence type="ECO:0000256" key="8">
    <source>
        <dbReference type="ARBA" id="ARBA00023125"/>
    </source>
</evidence>
<dbReference type="Proteomes" id="UP000179164">
    <property type="component" value="Unassembled WGS sequence"/>
</dbReference>
<proteinExistence type="inferred from homology"/>